<dbReference type="NCBIfam" id="TIGR00400">
    <property type="entry name" value="mgtE"/>
    <property type="match status" value="1"/>
</dbReference>
<dbReference type="SUPFAM" id="SSF158791">
    <property type="entry name" value="MgtE N-terminal domain-like"/>
    <property type="match status" value="1"/>
</dbReference>
<dbReference type="SUPFAM" id="SSF54631">
    <property type="entry name" value="CBS-domain pair"/>
    <property type="match status" value="1"/>
</dbReference>
<dbReference type="Pfam" id="PF01769">
    <property type="entry name" value="MgtE"/>
    <property type="match status" value="1"/>
</dbReference>
<dbReference type="InterPro" id="IPR006669">
    <property type="entry name" value="MgtE_transporter"/>
</dbReference>
<evidence type="ECO:0000256" key="4">
    <source>
        <dbReference type="ARBA" id="ARBA00022692"/>
    </source>
</evidence>
<dbReference type="Gene3D" id="3.10.580.10">
    <property type="entry name" value="CBS-domain"/>
    <property type="match status" value="1"/>
</dbReference>
<comment type="function">
    <text evidence="9">Acts as a magnesium transporter.</text>
</comment>
<evidence type="ECO:0000256" key="7">
    <source>
        <dbReference type="ARBA" id="ARBA00023136"/>
    </source>
</evidence>
<evidence type="ECO:0000259" key="10">
    <source>
        <dbReference type="PROSITE" id="PS51371"/>
    </source>
</evidence>
<evidence type="ECO:0000256" key="1">
    <source>
        <dbReference type="ARBA" id="ARBA00004141"/>
    </source>
</evidence>
<dbReference type="GO" id="GO:0015095">
    <property type="term" value="F:magnesium ion transmembrane transporter activity"/>
    <property type="evidence" value="ECO:0007669"/>
    <property type="project" value="UniProtKB-UniRule"/>
</dbReference>
<keyword evidence="6 9" id="KW-1133">Transmembrane helix</keyword>
<dbReference type="InterPro" id="IPR038076">
    <property type="entry name" value="MgtE_N_sf"/>
</dbReference>
<comment type="caution">
    <text evidence="11">The sequence shown here is derived from an EMBL/GenBank/DDBJ whole genome shotgun (WGS) entry which is preliminary data.</text>
</comment>
<keyword evidence="4 9" id="KW-0812">Transmembrane</keyword>
<dbReference type="Pfam" id="PF00571">
    <property type="entry name" value="CBS"/>
    <property type="match status" value="2"/>
</dbReference>
<feature type="domain" description="CBS" evidence="10">
    <location>
        <begin position="143"/>
        <end position="206"/>
    </location>
</feature>
<dbReference type="InterPro" id="IPR036739">
    <property type="entry name" value="SLC41_membr_dom_sf"/>
</dbReference>
<feature type="transmembrane region" description="Helical" evidence="9">
    <location>
        <begin position="390"/>
        <end position="412"/>
    </location>
</feature>
<dbReference type="PANTHER" id="PTHR43773:SF1">
    <property type="entry name" value="MAGNESIUM TRANSPORTER MGTE"/>
    <property type="match status" value="1"/>
</dbReference>
<dbReference type="RefSeq" id="WP_125251181.1">
    <property type="nucleotide sequence ID" value="NZ_AQHF01000018.1"/>
</dbReference>
<evidence type="ECO:0000256" key="6">
    <source>
        <dbReference type="ARBA" id="ARBA00022989"/>
    </source>
</evidence>
<dbReference type="GO" id="GO:0046872">
    <property type="term" value="F:metal ion binding"/>
    <property type="evidence" value="ECO:0007669"/>
    <property type="project" value="UniProtKB-KW"/>
</dbReference>
<keyword evidence="9" id="KW-1003">Cell membrane</keyword>
<dbReference type="SUPFAM" id="SSF161093">
    <property type="entry name" value="MgtE membrane domain-like"/>
    <property type="match status" value="1"/>
</dbReference>
<keyword evidence="7 9" id="KW-0472">Membrane</keyword>
<feature type="transmembrane region" description="Helical" evidence="9">
    <location>
        <begin position="315"/>
        <end position="342"/>
    </location>
</feature>
<evidence type="ECO:0000256" key="3">
    <source>
        <dbReference type="ARBA" id="ARBA00022448"/>
    </source>
</evidence>
<comment type="similarity">
    <text evidence="2 9">Belongs to the SLC41A transporter family.</text>
</comment>
<sequence>MPEVFEQDYTLEQLQKVTKALNSGQFVQVRRMLAETAPCDTALLLESSPHKVRSMLWQLVDPDIQGDVLEELSEDVRLGIIAQMEPELIAAATEDMDDDDLGDVLRSLPDTVYQDVIGAMDTQDRERATQALSYKENSAGALMSTDTVTIRPDVTLEVVFRYLRLKGELPDGTDELYVVDKDNCFLGTLPVNILLTNSPDSIVRELMDEDKETIPISMDESEVAQLFERHNWISAPVVDDNAHLLGRVTIDDVVDVIREDAEHSLLSMAGLEDEEDTFAPVLKSSKRRSIWLGINLLTALMAAFVASFFEGTLDILPILAVLNGIVPSMGGVAGSQTLTLVIRGIALGHINQTNQKFLMGKELAIGALNGLLWSLLIAGVIAVWQWDFTLGAVIAFAMFMNLVAAGIAGASIPIMLKKMNIDPALAGSVVLTTVTDIVGIFAFLGTATWLLV</sequence>
<dbReference type="InterPro" id="IPR046342">
    <property type="entry name" value="CBS_dom_sf"/>
</dbReference>
<feature type="transmembrane region" description="Helical" evidence="9">
    <location>
        <begin position="424"/>
        <end position="451"/>
    </location>
</feature>
<dbReference type="GO" id="GO:0005886">
    <property type="term" value="C:plasma membrane"/>
    <property type="evidence" value="ECO:0007669"/>
    <property type="project" value="UniProtKB-SubCell"/>
</dbReference>
<keyword evidence="9" id="KW-0479">Metal-binding</keyword>
<dbReference type="Pfam" id="PF03448">
    <property type="entry name" value="MgtE_N"/>
    <property type="match status" value="1"/>
</dbReference>
<dbReference type="Proteomes" id="UP000660708">
    <property type="component" value="Unassembled WGS sequence"/>
</dbReference>
<dbReference type="PROSITE" id="PS51371">
    <property type="entry name" value="CBS"/>
    <property type="match status" value="2"/>
</dbReference>
<evidence type="ECO:0000256" key="5">
    <source>
        <dbReference type="ARBA" id="ARBA00022842"/>
    </source>
</evidence>
<protein>
    <recommendedName>
        <fullName evidence="9">Magnesium transporter MgtE</fullName>
    </recommendedName>
</protein>
<accession>A0A8I0MSG8</accession>
<comment type="subcellular location">
    <subcellularLocation>
        <location evidence="9">Cell membrane</location>
        <topology evidence="9">Multi-pass membrane protein</topology>
    </subcellularLocation>
    <subcellularLocation>
        <location evidence="1">Membrane</location>
        <topology evidence="1">Multi-pass membrane protein</topology>
    </subcellularLocation>
</comment>
<dbReference type="SMART" id="SM00116">
    <property type="entry name" value="CBS"/>
    <property type="match status" value="2"/>
</dbReference>
<feature type="transmembrane region" description="Helical" evidence="9">
    <location>
        <begin position="363"/>
        <end position="384"/>
    </location>
</feature>
<comment type="subunit">
    <text evidence="9">Homodimer.</text>
</comment>
<evidence type="ECO:0000256" key="9">
    <source>
        <dbReference type="RuleBase" id="RU362011"/>
    </source>
</evidence>
<evidence type="ECO:0000313" key="11">
    <source>
        <dbReference type="EMBL" id="MBE0344901.1"/>
    </source>
</evidence>
<proteinExistence type="inferred from homology"/>
<dbReference type="EMBL" id="AQHF01000018">
    <property type="protein sequence ID" value="MBE0344901.1"/>
    <property type="molecule type" value="Genomic_DNA"/>
</dbReference>
<dbReference type="InterPro" id="IPR006668">
    <property type="entry name" value="Mg_transptr_MgtE_intracell_dom"/>
</dbReference>
<evidence type="ECO:0000256" key="8">
    <source>
        <dbReference type="PROSITE-ProRule" id="PRU00703"/>
    </source>
</evidence>
<keyword evidence="3 9" id="KW-0813">Transport</keyword>
<dbReference type="InterPro" id="IPR006667">
    <property type="entry name" value="SLC41_membr_dom"/>
</dbReference>
<dbReference type="PANTHER" id="PTHR43773">
    <property type="entry name" value="MAGNESIUM TRANSPORTER MGTE"/>
    <property type="match status" value="1"/>
</dbReference>
<evidence type="ECO:0000313" key="12">
    <source>
        <dbReference type="Proteomes" id="UP000660708"/>
    </source>
</evidence>
<dbReference type="InterPro" id="IPR000644">
    <property type="entry name" value="CBS_dom"/>
</dbReference>
<feature type="transmembrane region" description="Helical" evidence="9">
    <location>
        <begin position="290"/>
        <end position="309"/>
    </location>
</feature>
<dbReference type="Gene3D" id="1.10.357.20">
    <property type="entry name" value="SLC41 divalent cation transporters, integral membrane domain"/>
    <property type="match status" value="1"/>
</dbReference>
<dbReference type="CDD" id="cd04606">
    <property type="entry name" value="CBS_pair_Mg_transporter"/>
    <property type="match status" value="1"/>
</dbReference>
<dbReference type="Gene3D" id="1.25.60.10">
    <property type="entry name" value="MgtE N-terminal domain-like"/>
    <property type="match status" value="1"/>
</dbReference>
<keyword evidence="12" id="KW-1185">Reference proteome</keyword>
<keyword evidence="5 9" id="KW-0460">Magnesium</keyword>
<reference evidence="11 12" key="1">
    <citation type="submission" date="2015-06" db="EMBL/GenBank/DDBJ databases">
        <title>Genome sequence of Pseudoalteromonas peptidolytica.</title>
        <authorList>
            <person name="Xie B.-B."/>
            <person name="Rong J.-C."/>
            <person name="Qin Q.-L."/>
            <person name="Zhang Y.-Z."/>
        </authorList>
    </citation>
    <scope>NUCLEOTIDE SEQUENCE [LARGE SCALE GENOMIC DNA]</scope>
    <source>
        <strain evidence="11 12">F12-50-A1</strain>
    </source>
</reference>
<organism evidence="11 12">
    <name type="scientific">Pseudoalteromonas peptidolytica F12-50-A1</name>
    <dbReference type="NCBI Taxonomy" id="1315280"/>
    <lineage>
        <taxon>Bacteria</taxon>
        <taxon>Pseudomonadati</taxon>
        <taxon>Pseudomonadota</taxon>
        <taxon>Gammaproteobacteria</taxon>
        <taxon>Alteromonadales</taxon>
        <taxon>Pseudoalteromonadaceae</taxon>
        <taxon>Pseudoalteromonas</taxon>
    </lineage>
</organism>
<name>A0A8I0MSG8_9GAMM</name>
<dbReference type="SMART" id="SM00924">
    <property type="entry name" value="MgtE_N"/>
    <property type="match status" value="1"/>
</dbReference>
<evidence type="ECO:0000256" key="2">
    <source>
        <dbReference type="ARBA" id="ARBA00009749"/>
    </source>
</evidence>
<dbReference type="AlphaFoldDB" id="A0A8I0MSG8"/>
<gene>
    <name evidence="11" type="primary">mgtE</name>
    <name evidence="11" type="ORF">PPEP_a2590</name>
</gene>
<keyword evidence="8" id="KW-0129">CBS domain</keyword>
<feature type="domain" description="CBS" evidence="10">
    <location>
        <begin position="207"/>
        <end position="265"/>
    </location>
</feature>